<dbReference type="RefSeq" id="WP_034573816.1">
    <property type="nucleotide sequence ID" value="NZ_JRMP02000018.1"/>
</dbReference>
<evidence type="ECO:0008006" key="5">
    <source>
        <dbReference type="Google" id="ProtNLM"/>
    </source>
</evidence>
<protein>
    <recommendedName>
        <fullName evidence="5">DnaA initiator-associating factor for replication initiation HobA</fullName>
    </recommendedName>
</protein>
<dbReference type="InterPro" id="IPR021011">
    <property type="entry name" value="HobA"/>
</dbReference>
<reference evidence="2" key="3">
    <citation type="submission" date="2018-04" db="EMBL/GenBank/DDBJ databases">
        <authorList>
            <person name="Sheh A."/>
            <person name="Shen Z."/>
            <person name="Mannion A.J."/>
            <person name="Fox J.G."/>
        </authorList>
    </citation>
    <scope>NUCLEOTIDE SEQUENCE</scope>
    <source>
        <strain evidence="2">MIT 97-6194</strain>
    </source>
</reference>
<dbReference type="EMBL" id="QBIU01000001">
    <property type="protein sequence ID" value="MWV70045.1"/>
    <property type="molecule type" value="Genomic_DNA"/>
</dbReference>
<dbReference type="Gene3D" id="3.40.50.11670">
    <property type="entry name" value="DNA replication regulator HobA"/>
    <property type="match status" value="1"/>
</dbReference>
<dbReference type="AlphaFoldDB" id="A0A347VNU6"/>
<comment type="caution">
    <text evidence="2">The sequence shown here is derived from an EMBL/GenBank/DDBJ whole genome shotgun (WGS) entry which is preliminary data.</text>
</comment>
<keyword evidence="3" id="KW-1185">Reference proteome</keyword>
<sequence>MQSINEWMLHTLRRDAESLSSMPLHWLEIMRDTWTHLVMRAVSFILNEGSFLICTDSKRAWFKDYVLSKINDKDKERPFIPIYNFDKNLENLLVDGDNGALSDVLGMSYRRYGLWYIGNSDNKIAQFALSNEDSLLWTLDDTFENSFTLNAKDINLDFKLIQSYRIFEMAIFAGIFGEFEVE</sequence>
<organism evidence="2 3">
    <name type="scientific">Helicobacter saguini</name>
    <dbReference type="NCBI Taxonomy" id="1548018"/>
    <lineage>
        <taxon>Bacteria</taxon>
        <taxon>Pseudomonadati</taxon>
        <taxon>Campylobacterota</taxon>
        <taxon>Epsilonproteobacteria</taxon>
        <taxon>Campylobacterales</taxon>
        <taxon>Helicobacteraceae</taxon>
        <taxon>Helicobacter</taxon>
    </lineage>
</organism>
<name>A0A347VNU6_9HELI</name>
<accession>A0A347VNU6</accession>
<reference evidence="2 3" key="1">
    <citation type="journal article" date="2014" name="Genome Announc.">
        <title>Draft genome sequences of eight enterohepatic helicobacter species isolated from both laboratory and wild rodents.</title>
        <authorList>
            <person name="Sheh A."/>
            <person name="Shen Z."/>
            <person name="Fox J.G."/>
        </authorList>
    </citation>
    <scope>NUCLEOTIDE SEQUENCE [LARGE SCALE GENOMIC DNA]</scope>
    <source>
        <strain evidence="2 3">MIT 97-6194</strain>
    </source>
</reference>
<proteinExistence type="predicted"/>
<dbReference type="OrthoDB" id="5329076at2"/>
<evidence type="ECO:0000313" key="3">
    <source>
        <dbReference type="Proteomes" id="UP000029714"/>
    </source>
</evidence>
<dbReference type="Proteomes" id="UP000029714">
    <property type="component" value="Unassembled WGS sequence"/>
</dbReference>
<reference evidence="1 4" key="4">
    <citation type="submission" date="2019-12" db="EMBL/GenBank/DDBJ databases">
        <title>Multi-Generational Helicobacter saguini Isolates.</title>
        <authorList>
            <person name="Mannion A."/>
            <person name="Shen Z."/>
            <person name="Fox J.G."/>
        </authorList>
    </citation>
    <scope>NUCLEOTIDE SEQUENCE [LARGE SCALE GENOMIC DNA]</scope>
    <source>
        <strain evidence="1">16-048</strain>
        <strain evidence="4">16-048 (F4)</strain>
    </source>
</reference>
<dbReference type="EMBL" id="JRMP02000018">
    <property type="protein sequence ID" value="TLD92747.1"/>
    <property type="molecule type" value="Genomic_DNA"/>
</dbReference>
<dbReference type="Proteomes" id="UP000477070">
    <property type="component" value="Unassembled WGS sequence"/>
</dbReference>
<gene>
    <name evidence="1" type="ORF">DCO61_08550</name>
    <name evidence="2" type="ORF">LS64_010005</name>
</gene>
<reference evidence="2 3" key="2">
    <citation type="journal article" date="2016" name="Infect. Immun.">
        <title>Helicobacter saguini, a Novel Helicobacter Isolated from Cotton-Top Tamarins with Ulcerative Colitis, Has Proinflammatory Properties and Induces Typhlocolitis and Dysplasia in Gnotobiotic IL-10-/- Mice.</title>
        <authorList>
            <person name="Shen Z."/>
            <person name="Mannion A."/>
            <person name="Whary M.T."/>
            <person name="Muthupalani S."/>
            <person name="Sheh A."/>
            <person name="Feng Y."/>
            <person name="Gong G."/>
            <person name="Vandamme P."/>
            <person name="Holcombe H.R."/>
            <person name="Paster B.J."/>
            <person name="Fox J.G."/>
        </authorList>
    </citation>
    <scope>NUCLEOTIDE SEQUENCE [LARGE SCALE GENOMIC DNA]</scope>
    <source>
        <strain evidence="2 3">MIT 97-6194</strain>
    </source>
</reference>
<evidence type="ECO:0000313" key="4">
    <source>
        <dbReference type="Proteomes" id="UP000477070"/>
    </source>
</evidence>
<evidence type="ECO:0000313" key="2">
    <source>
        <dbReference type="EMBL" id="TLD92747.1"/>
    </source>
</evidence>
<dbReference type="InterPro" id="IPR038381">
    <property type="entry name" value="HobA_sf"/>
</dbReference>
<dbReference type="STRING" id="1548018.LS64_13900"/>
<evidence type="ECO:0000313" key="1">
    <source>
        <dbReference type="EMBL" id="MWV70045.1"/>
    </source>
</evidence>
<dbReference type="Pfam" id="PF12163">
    <property type="entry name" value="HobA"/>
    <property type="match status" value="1"/>
</dbReference>